<reference evidence="5" key="1">
    <citation type="journal article" date="2011" name="Proc. Natl. Acad. Sci. U.S.A.">
        <title>Obligate biotrophy features unraveled by the genomic analysis of rust fungi.</title>
        <authorList>
            <person name="Duplessis S."/>
            <person name="Cuomo C.A."/>
            <person name="Lin Y.-C."/>
            <person name="Aerts A."/>
            <person name="Tisserant E."/>
            <person name="Veneault-Fourrey C."/>
            <person name="Joly D.L."/>
            <person name="Hacquard S."/>
            <person name="Amselem J."/>
            <person name="Cantarel B.L."/>
            <person name="Chiu R."/>
            <person name="Coutinho P.M."/>
            <person name="Feau N."/>
            <person name="Field M."/>
            <person name="Frey P."/>
            <person name="Gelhaye E."/>
            <person name="Goldberg J."/>
            <person name="Grabherr M.G."/>
            <person name="Kodira C.D."/>
            <person name="Kohler A."/>
            <person name="Kuees U."/>
            <person name="Lindquist E.A."/>
            <person name="Lucas S.M."/>
            <person name="Mago R."/>
            <person name="Mauceli E."/>
            <person name="Morin E."/>
            <person name="Murat C."/>
            <person name="Pangilinan J.L."/>
            <person name="Park R."/>
            <person name="Pearson M."/>
            <person name="Quesneville H."/>
            <person name="Rouhier N."/>
            <person name="Sakthikumar S."/>
            <person name="Salamov A.A."/>
            <person name="Schmutz J."/>
            <person name="Selles B."/>
            <person name="Shapiro H."/>
            <person name="Tanguay P."/>
            <person name="Tuskan G.A."/>
            <person name="Henrissat B."/>
            <person name="Van de Peer Y."/>
            <person name="Rouze P."/>
            <person name="Ellis J.G."/>
            <person name="Dodds P.N."/>
            <person name="Schein J.E."/>
            <person name="Zhong S."/>
            <person name="Hamelin R.C."/>
            <person name="Grigoriev I.V."/>
            <person name="Szabo L.J."/>
            <person name="Martin F."/>
        </authorList>
    </citation>
    <scope>NUCLEOTIDE SEQUENCE [LARGE SCALE GENOMIC DNA]</scope>
    <source>
        <strain evidence="5">98AG31 / pathotype 3-4-7</strain>
    </source>
</reference>
<feature type="compositionally biased region" description="Polar residues" evidence="1">
    <location>
        <begin position="235"/>
        <end position="268"/>
    </location>
</feature>
<feature type="compositionally biased region" description="Acidic residues" evidence="1">
    <location>
        <begin position="981"/>
        <end position="1005"/>
    </location>
</feature>
<feature type="region of interest" description="Disordered" evidence="1">
    <location>
        <begin position="947"/>
        <end position="966"/>
    </location>
</feature>
<dbReference type="eggNOG" id="KOG2109">
    <property type="taxonomic scope" value="Eukaryota"/>
</dbReference>
<dbReference type="InParanoid" id="F4R6E6"/>
<dbReference type="AlphaFoldDB" id="F4R6E6"/>
<feature type="compositionally biased region" description="Gly residues" evidence="1">
    <location>
        <begin position="1071"/>
        <end position="1088"/>
    </location>
</feature>
<dbReference type="InterPro" id="IPR048382">
    <property type="entry name" value="BCAS3_WD40"/>
</dbReference>
<feature type="compositionally biased region" description="Low complexity" evidence="1">
    <location>
        <begin position="1055"/>
        <end position="1070"/>
    </location>
</feature>
<feature type="region of interest" description="Disordered" evidence="1">
    <location>
        <begin position="1032"/>
        <end position="1109"/>
    </location>
</feature>
<proteinExistence type="predicted"/>
<evidence type="ECO:0000256" key="1">
    <source>
        <dbReference type="SAM" id="MobiDB-lite"/>
    </source>
</evidence>
<name>F4R6E6_MELLP</name>
<dbReference type="GeneID" id="18925509"/>
<protein>
    <recommendedName>
        <fullName evidence="3">BCAS3 WD40 domain-containing protein</fullName>
    </recommendedName>
</protein>
<dbReference type="Proteomes" id="UP000001072">
    <property type="component" value="Unassembled WGS sequence"/>
</dbReference>
<dbReference type="VEuPathDB" id="FungiDB:MELLADRAFT_115017"/>
<keyword evidence="5" id="KW-1185">Reference proteome</keyword>
<dbReference type="GO" id="GO:0042594">
    <property type="term" value="P:response to starvation"/>
    <property type="evidence" value="ECO:0007669"/>
    <property type="project" value="TreeGrafter"/>
</dbReference>
<dbReference type="OrthoDB" id="25778at2759"/>
<feature type="region of interest" description="Disordered" evidence="1">
    <location>
        <begin position="350"/>
        <end position="381"/>
    </location>
</feature>
<feature type="region of interest" description="Disordered" evidence="1">
    <location>
        <begin position="693"/>
        <end position="721"/>
    </location>
</feature>
<feature type="region of interest" description="Disordered" evidence="1">
    <location>
        <begin position="973"/>
        <end position="1005"/>
    </location>
</feature>
<dbReference type="PANTHER" id="PTHR13268">
    <property type="entry name" value="BREAST CARCINOMA AMPLIFIED SEQUENCE 3"/>
    <property type="match status" value="1"/>
</dbReference>
<dbReference type="GO" id="GO:0005737">
    <property type="term" value="C:cytoplasm"/>
    <property type="evidence" value="ECO:0007669"/>
    <property type="project" value="TreeGrafter"/>
</dbReference>
<dbReference type="PANTHER" id="PTHR13268:SF0">
    <property type="entry name" value="BCAS3 MICROTUBULE ASSOCIATED CELL MIGRATION FACTOR"/>
    <property type="match status" value="1"/>
</dbReference>
<feature type="region of interest" description="Disordered" evidence="1">
    <location>
        <begin position="225"/>
        <end position="268"/>
    </location>
</feature>
<evidence type="ECO:0000313" key="5">
    <source>
        <dbReference type="Proteomes" id="UP000001072"/>
    </source>
</evidence>
<feature type="chain" id="PRO_5003314848" description="BCAS3 WD40 domain-containing protein" evidence="2">
    <location>
        <begin position="19"/>
        <end position="1109"/>
    </location>
</feature>
<feature type="compositionally biased region" description="Basic and acidic residues" evidence="1">
    <location>
        <begin position="607"/>
        <end position="619"/>
    </location>
</feature>
<dbReference type="GO" id="GO:0006914">
    <property type="term" value="P:autophagy"/>
    <property type="evidence" value="ECO:0007669"/>
    <property type="project" value="InterPro"/>
</dbReference>
<dbReference type="Pfam" id="PF21034">
    <property type="entry name" value="BCAS3_WD40"/>
    <property type="match status" value="1"/>
</dbReference>
<evidence type="ECO:0000259" key="3">
    <source>
        <dbReference type="Pfam" id="PF21034"/>
    </source>
</evidence>
<gene>
    <name evidence="4" type="ORF">MELLADRAFT_115017</name>
</gene>
<sequence>MAFIAKGLVVIWLRRLLWDTHDLEGLVELFYVRWDQIHRPTDFSSSHTPKLHHLAGQPLPVPSSAWNQTHLNQFDPVSASIIPSHHTSRGDIYVAVLFASASQRLSRLEIYSTKTAELVTYMDIPGIGVQIKLNRQLVVVATKSPLALHIFTLHSHREGITPTGQSRLSLKELPYSPILDLTPKPKTGEPIFCLGLNRLLAYASNKAPHEREPPIATGQGFSFATTHQEARSPSKTDSFGSMGSSVGTGDLSTSSINRHNANGTSWKHSVSHNLDTIDETARKVGGGLLSGAKLLTSWGQHVLMNGNTNGRSPDKTKIHANRRDSQSNFSKSAPLPYMMNPHDLDHSHNFGREMAFSPNSTDDSIHSSSSRLGAHPESERLTPHELQTSGSTLHAENPVNCGNVKVVDLLPSSDSKPQNRHYQPISHFKISTDPLLFLSFNPSSTMLLTSSIDAHSFHIFELRPYSRVGKSCISGRRSTGSHREATVWHRYKLVRGYTSADVRDVVWAWDSKIVTVVTDRGTHHLFAIHPAGGHNHPTNDNPQYSSVGTPDLPSILTLATSNPLVFQPLSITISSFTTIKPKHILRNQNQSSSTNGMIIPMISKDQIESNETHESETDHHHLHHHSQTSFIFLQPNDEQMNEERSSRREEFEKVLNPLHKRLPSGLLFDHLTQSVVLYNLDVKKKLMSLSSSHRTVSSPTKAAMISEHHSKPRKKSAPSGLSQLMQQQADLNEPHHHHQSHSVNCTATVIWSLLPNQPQMEQTRLYETEDSNGLVGGIHQVKKLKGERWTSFVELDTFSHSINILPKSIYTYHQFDFYHFKETYEQIEDLMKDLSLSSSSLSSSSQRRLKKLIVRQEVIIEPGGNPNEVPGEFINLGFQERNQMNAIRYEEPIKSAVETILDTSAYHPTLTRNFLMNPSPGFPNGQPGKRGGHHQFKVLSRLSLQNATKRISSNSTNGSSKAKEEKISISFDDGVIKVDSSEEDEDEDEDEVSPISDLDVEEEEEKIGWDAWAIDEEEFGKQPIPVQVQVQVEVEKNAGGGGGGASSSTEAFSITDTNTTRTTDSSTSDGTGSGSGSGSGSGLGGGKVKGAQKSKGSNGARNGRGPRRS</sequence>
<feature type="domain" description="BCAS3 WD40" evidence="3">
    <location>
        <begin position="425"/>
        <end position="534"/>
    </location>
</feature>
<organism evidence="5">
    <name type="scientific">Melampsora larici-populina (strain 98AG31 / pathotype 3-4-7)</name>
    <name type="common">Poplar leaf rust fungus</name>
    <dbReference type="NCBI Taxonomy" id="747676"/>
    <lineage>
        <taxon>Eukaryota</taxon>
        <taxon>Fungi</taxon>
        <taxon>Dikarya</taxon>
        <taxon>Basidiomycota</taxon>
        <taxon>Pucciniomycotina</taxon>
        <taxon>Pucciniomycetes</taxon>
        <taxon>Pucciniales</taxon>
        <taxon>Melampsoraceae</taxon>
        <taxon>Melampsora</taxon>
    </lineage>
</organism>
<feature type="compositionally biased region" description="Basic and acidic residues" evidence="1">
    <location>
        <begin position="312"/>
        <end position="325"/>
    </location>
</feature>
<dbReference type="EMBL" id="GL883091">
    <property type="protein sequence ID" value="EGG11865.1"/>
    <property type="molecule type" value="Genomic_DNA"/>
</dbReference>
<accession>F4R6E6</accession>
<dbReference type="KEGG" id="mlr:MELLADRAFT_115017"/>
<feature type="compositionally biased region" description="Low complexity" evidence="1">
    <location>
        <begin position="357"/>
        <end position="370"/>
    </location>
</feature>
<feature type="compositionally biased region" description="Polar residues" evidence="1">
    <location>
        <begin position="947"/>
        <end position="958"/>
    </location>
</feature>
<keyword evidence="2" id="KW-0732">Signal</keyword>
<dbReference type="InterPro" id="IPR045142">
    <property type="entry name" value="BCAS3-like"/>
</dbReference>
<feature type="region of interest" description="Disordered" evidence="1">
    <location>
        <begin position="607"/>
        <end position="627"/>
    </location>
</feature>
<feature type="signal peptide" evidence="2">
    <location>
        <begin position="1"/>
        <end position="18"/>
    </location>
</feature>
<feature type="region of interest" description="Disordered" evidence="1">
    <location>
        <begin position="304"/>
        <end position="335"/>
    </location>
</feature>
<evidence type="ECO:0000313" key="4">
    <source>
        <dbReference type="EMBL" id="EGG11865.1"/>
    </source>
</evidence>
<evidence type="ECO:0000256" key="2">
    <source>
        <dbReference type="SAM" id="SignalP"/>
    </source>
</evidence>
<dbReference type="HOGENOM" id="CLU_282006_0_0_1"/>
<dbReference type="RefSeq" id="XP_007404240.1">
    <property type="nucleotide sequence ID" value="XM_007404178.1"/>
</dbReference>